<dbReference type="PANTHER" id="PTHR42204:SF1">
    <property type="entry name" value="INTEGRAL MEMBRANE PROTEIN"/>
    <property type="match status" value="1"/>
</dbReference>
<name>A0A3A6PWN9_9EURY</name>
<feature type="transmembrane region" description="Helical" evidence="1">
    <location>
        <begin position="139"/>
        <end position="156"/>
    </location>
</feature>
<dbReference type="PANTHER" id="PTHR42204">
    <property type="entry name" value="INTEGRAL MEMBRANE PROTEIN"/>
    <property type="match status" value="1"/>
</dbReference>
<feature type="transmembrane region" description="Helical" evidence="1">
    <location>
        <begin position="74"/>
        <end position="94"/>
    </location>
</feature>
<feature type="domain" description="DUF112" evidence="2">
    <location>
        <begin position="17"/>
        <end position="399"/>
    </location>
</feature>
<protein>
    <recommendedName>
        <fullName evidence="2">DUF112 domain-containing protein</fullName>
    </recommendedName>
</protein>
<dbReference type="OrthoDB" id="53365at2157"/>
<comment type="caution">
    <text evidence="3">The sequence shown here is derived from an EMBL/GenBank/DDBJ whole genome shotgun (WGS) entry which is preliminary data.</text>
</comment>
<dbReference type="InterPro" id="IPR002823">
    <property type="entry name" value="DUF112_TM"/>
</dbReference>
<evidence type="ECO:0000256" key="1">
    <source>
        <dbReference type="SAM" id="Phobius"/>
    </source>
</evidence>
<feature type="transmembrane region" description="Helical" evidence="1">
    <location>
        <begin position="40"/>
        <end position="68"/>
    </location>
</feature>
<feature type="transmembrane region" description="Helical" evidence="1">
    <location>
        <begin position="106"/>
        <end position="133"/>
    </location>
</feature>
<reference evidence="3 4" key="1">
    <citation type="submission" date="2018-06" db="EMBL/GenBank/DDBJ databases">
        <title>Halonotius sp. F13-13 a new haloarchaeeon isolated from a solar saltern from Isla Cristina, Huelva, Spain.</title>
        <authorList>
            <person name="Duran-Viseras A."/>
            <person name="Sanchez-Porro C."/>
            <person name="Ventosa A."/>
        </authorList>
    </citation>
    <scope>NUCLEOTIDE SEQUENCE [LARGE SCALE GENOMIC DNA]</scope>
    <source>
        <strain evidence="3 4">F13-13</strain>
    </source>
</reference>
<accession>A0A3A6PWN9</accession>
<keyword evidence="4" id="KW-1185">Reference proteome</keyword>
<keyword evidence="1" id="KW-0812">Transmembrane</keyword>
<feature type="transmembrane region" description="Helical" evidence="1">
    <location>
        <begin position="275"/>
        <end position="297"/>
    </location>
</feature>
<keyword evidence="1" id="KW-1133">Transmembrane helix</keyword>
<feature type="transmembrane region" description="Helical" evidence="1">
    <location>
        <begin position="12"/>
        <end position="33"/>
    </location>
</feature>
<dbReference type="Pfam" id="PF01970">
    <property type="entry name" value="TctA"/>
    <property type="match status" value="1"/>
</dbReference>
<feature type="transmembrane region" description="Helical" evidence="1">
    <location>
        <begin position="233"/>
        <end position="263"/>
    </location>
</feature>
<sequence>MGVAVGIDPGLTAGVVAFALGGVALGTCSGLVPGLHANNFAVLLAAAAPSIPADPLLLGVAMLAAGVVHTFLDIVPALTLGVPDASMAIAALPGHRLVLAGRGREALRLSAVGSALAVAVALPLALPITWLMVSWYPTINAHLTLVLIGVVVFLLLTESSLRAALGGLFAFGLAAALGWATLDVQPAAPLDAGSMLTPLLTGLFGSPILLDAMGGGGVPPQADAKLAMPGRELGLTAGAGSLAGALVGYLPGVSAAIASVIALPAVPNSDPDRGFIVATSGASTANTVFALCALLALGTPRTGVMVAMDTTGVPLTLPALLTAVIIGSACGFLLVVGVGDRYLRTVGNLNYTVVSGVVFTLLVGLSFVFTGWVGVGVFLVATLVGLLPPRFGARRVHLMGVLIGPLLL</sequence>
<evidence type="ECO:0000313" key="4">
    <source>
        <dbReference type="Proteomes" id="UP000276588"/>
    </source>
</evidence>
<organism evidence="3 4">
    <name type="scientific">Halonotius aquaticus</name>
    <dbReference type="NCBI Taxonomy" id="2216978"/>
    <lineage>
        <taxon>Archaea</taxon>
        <taxon>Methanobacteriati</taxon>
        <taxon>Methanobacteriota</taxon>
        <taxon>Stenosarchaea group</taxon>
        <taxon>Halobacteria</taxon>
        <taxon>Halobacteriales</taxon>
        <taxon>Haloferacaceae</taxon>
        <taxon>Halonotius</taxon>
    </lineage>
</organism>
<evidence type="ECO:0000259" key="2">
    <source>
        <dbReference type="Pfam" id="PF01970"/>
    </source>
</evidence>
<gene>
    <name evidence="3" type="ORF">DM826_08435</name>
</gene>
<keyword evidence="1" id="KW-0472">Membrane</keyword>
<evidence type="ECO:0000313" key="3">
    <source>
        <dbReference type="EMBL" id="RJX42712.1"/>
    </source>
</evidence>
<feature type="transmembrane region" description="Helical" evidence="1">
    <location>
        <begin position="317"/>
        <end position="338"/>
    </location>
</feature>
<feature type="transmembrane region" description="Helical" evidence="1">
    <location>
        <begin position="358"/>
        <end position="387"/>
    </location>
</feature>
<dbReference type="EMBL" id="QKNY01000013">
    <property type="protein sequence ID" value="RJX42712.1"/>
    <property type="molecule type" value="Genomic_DNA"/>
</dbReference>
<proteinExistence type="predicted"/>
<dbReference type="AlphaFoldDB" id="A0A3A6PWN9"/>
<dbReference type="RefSeq" id="WP_120102964.1">
    <property type="nucleotide sequence ID" value="NZ_QKNY01000013.1"/>
</dbReference>
<dbReference type="Proteomes" id="UP000276588">
    <property type="component" value="Unassembled WGS sequence"/>
</dbReference>
<feature type="transmembrane region" description="Helical" evidence="1">
    <location>
        <begin position="163"/>
        <end position="182"/>
    </location>
</feature>